<dbReference type="EMBL" id="JAFBFI010000001">
    <property type="protein sequence ID" value="MBM7690785.1"/>
    <property type="molecule type" value="Genomic_DNA"/>
</dbReference>
<comment type="caution">
    <text evidence="1">The sequence shown here is derived from an EMBL/GenBank/DDBJ whole genome shotgun (WGS) entry which is preliminary data.</text>
</comment>
<evidence type="ECO:0000313" key="1">
    <source>
        <dbReference type="EMBL" id="MBM7690785.1"/>
    </source>
</evidence>
<organism evidence="1 2">
    <name type="scientific">Peribacillus deserti</name>
    <dbReference type="NCBI Taxonomy" id="673318"/>
    <lineage>
        <taxon>Bacteria</taxon>
        <taxon>Bacillati</taxon>
        <taxon>Bacillota</taxon>
        <taxon>Bacilli</taxon>
        <taxon>Bacillales</taxon>
        <taxon>Bacillaceae</taxon>
        <taxon>Peribacillus</taxon>
    </lineage>
</organism>
<evidence type="ECO:0000313" key="2">
    <source>
        <dbReference type="Proteomes" id="UP000823486"/>
    </source>
</evidence>
<dbReference type="Proteomes" id="UP000823486">
    <property type="component" value="Unassembled WGS sequence"/>
</dbReference>
<keyword evidence="2" id="KW-1185">Reference proteome</keyword>
<accession>A0ABS2QCA4</accession>
<sequence>MNEAIILQQIHYWLVSSSLEIEGRKWIYNTYKDWQKQLPFWSESTIKRAMKSLESQGPIVTSNFNRSKMEKTKWYSINYEKLVQYEKGINESNKMRID</sequence>
<dbReference type="RefSeq" id="WP_204537466.1">
    <property type="nucleotide sequence ID" value="NZ_JAFBFI010000001.1"/>
</dbReference>
<name>A0ABS2QCA4_9BACI</name>
<gene>
    <name evidence="1" type="ORF">JOC77_000188</name>
</gene>
<reference evidence="1 2" key="1">
    <citation type="submission" date="2021-01" db="EMBL/GenBank/DDBJ databases">
        <title>Genomic Encyclopedia of Type Strains, Phase IV (KMG-IV): sequencing the most valuable type-strain genomes for metagenomic binning, comparative biology and taxonomic classification.</title>
        <authorList>
            <person name="Goeker M."/>
        </authorList>
    </citation>
    <scope>NUCLEOTIDE SEQUENCE [LARGE SCALE GENOMIC DNA]</scope>
    <source>
        <strain evidence="1 2">DSM 105482</strain>
    </source>
</reference>
<protein>
    <submittedName>
        <fullName evidence="1">Uncharacterized protein</fullName>
    </submittedName>
</protein>
<proteinExistence type="predicted"/>